<dbReference type="eggNOG" id="KOG0263">
    <property type="taxonomic scope" value="Eukaryota"/>
</dbReference>
<dbReference type="GO" id="GO:0003743">
    <property type="term" value="F:translation initiation factor activity"/>
    <property type="evidence" value="ECO:0007669"/>
    <property type="project" value="UniProtKB-KW"/>
</dbReference>
<dbReference type="EMBL" id="BDEQ01000001">
    <property type="protein sequence ID" value="GAT93185.1"/>
    <property type="molecule type" value="Genomic_DNA"/>
</dbReference>
<keyword evidence="1 3" id="KW-0853">WD repeat</keyword>
<dbReference type="InterPro" id="IPR020472">
    <property type="entry name" value="WD40_PAC1"/>
</dbReference>
<feature type="repeat" description="WD" evidence="3">
    <location>
        <begin position="186"/>
        <end position="227"/>
    </location>
</feature>
<dbReference type="PROSITE" id="PS50294">
    <property type="entry name" value="WD_REPEATS_REGION"/>
    <property type="match status" value="4"/>
</dbReference>
<dbReference type="VEuPathDB" id="AmoebaDB:KM1_207070"/>
<dbReference type="AlphaFoldDB" id="A0A175JHY4"/>
<evidence type="ECO:0000313" key="5">
    <source>
        <dbReference type="Proteomes" id="UP000078387"/>
    </source>
</evidence>
<accession>A0A175JHY4</accession>
<feature type="repeat" description="WD" evidence="3">
    <location>
        <begin position="51"/>
        <end position="92"/>
    </location>
</feature>
<evidence type="ECO:0000256" key="1">
    <source>
        <dbReference type="ARBA" id="ARBA00022574"/>
    </source>
</evidence>
<reference evidence="4 5" key="1">
    <citation type="submission" date="2016-05" db="EMBL/GenBank/DDBJ databases">
        <title>First whole genome sequencing of Entamoeba histolytica HM1:IMSS-clone-6.</title>
        <authorList>
            <person name="Mukherjee Avik.K."/>
            <person name="Izumyama S."/>
            <person name="Nakada-Tsukui K."/>
            <person name="Nozaki T."/>
        </authorList>
    </citation>
    <scope>NUCLEOTIDE SEQUENCE [LARGE SCALE GENOMIC DNA]</scope>
    <source>
        <strain evidence="4 5">HM1:IMSS clone 6</strain>
    </source>
</reference>
<keyword evidence="4" id="KW-0648">Protein biosynthesis</keyword>
<feature type="repeat" description="WD" evidence="3">
    <location>
        <begin position="141"/>
        <end position="182"/>
    </location>
</feature>
<dbReference type="VEuPathDB" id="AmoebaDB:EHI8A_208630"/>
<feature type="repeat" description="WD" evidence="3">
    <location>
        <begin position="228"/>
        <end position="269"/>
    </location>
</feature>
<name>A0A175JHY4_ENTHI</name>
<evidence type="ECO:0000256" key="3">
    <source>
        <dbReference type="PROSITE-ProRule" id="PRU00221"/>
    </source>
</evidence>
<keyword evidence="4" id="KW-0396">Initiation factor</keyword>
<organism evidence="4 5">
    <name type="scientific">Entamoeba histolytica</name>
    <dbReference type="NCBI Taxonomy" id="5759"/>
    <lineage>
        <taxon>Eukaryota</taxon>
        <taxon>Amoebozoa</taxon>
        <taxon>Evosea</taxon>
        <taxon>Archamoebae</taxon>
        <taxon>Mastigamoebida</taxon>
        <taxon>Entamoebidae</taxon>
        <taxon>Entamoeba</taxon>
    </lineage>
</organism>
<gene>
    <name evidence="4" type="ORF">CL6EHI_198960</name>
</gene>
<dbReference type="SMART" id="SM00320">
    <property type="entry name" value="WD40"/>
    <property type="match status" value="6"/>
</dbReference>
<dbReference type="Proteomes" id="UP000078387">
    <property type="component" value="Unassembled WGS sequence"/>
</dbReference>
<dbReference type="GO" id="GO:0016251">
    <property type="term" value="F:RNA polymerase II general transcription initiation factor activity"/>
    <property type="evidence" value="ECO:0007669"/>
    <property type="project" value="TreeGrafter"/>
</dbReference>
<dbReference type="PROSITE" id="PS00678">
    <property type="entry name" value="WD_REPEATS_1"/>
    <property type="match status" value="1"/>
</dbReference>
<feature type="repeat" description="WD" evidence="3">
    <location>
        <begin position="99"/>
        <end position="140"/>
    </location>
</feature>
<protein>
    <submittedName>
        <fullName evidence="4">Transcription initiation factor tfIId subunit 5 putative</fullName>
    </submittedName>
</protein>
<dbReference type="Gene3D" id="2.130.10.10">
    <property type="entry name" value="YVTN repeat-like/Quinoprotein amine dehydrogenase"/>
    <property type="match status" value="2"/>
</dbReference>
<dbReference type="PRINTS" id="PR00320">
    <property type="entry name" value="GPROTEINBRPT"/>
</dbReference>
<dbReference type="CDD" id="cd00200">
    <property type="entry name" value="WD40"/>
    <property type="match status" value="1"/>
</dbReference>
<dbReference type="VEuPathDB" id="AmoebaDB:EHI7A_180300"/>
<dbReference type="InterPro" id="IPR036322">
    <property type="entry name" value="WD40_repeat_dom_sf"/>
</dbReference>
<dbReference type="GO" id="GO:0005669">
    <property type="term" value="C:transcription factor TFIID complex"/>
    <property type="evidence" value="ECO:0007669"/>
    <property type="project" value="TreeGrafter"/>
</dbReference>
<dbReference type="InterPro" id="IPR019775">
    <property type="entry name" value="WD40_repeat_CS"/>
</dbReference>
<comment type="caution">
    <text evidence="4">The sequence shown here is derived from an EMBL/GenBank/DDBJ whole genome shotgun (WGS) entry which is preliminary data.</text>
</comment>
<dbReference type="GO" id="GO:0006367">
    <property type="term" value="P:transcription initiation at RNA polymerase II promoter"/>
    <property type="evidence" value="ECO:0007669"/>
    <property type="project" value="TreeGrafter"/>
</dbReference>
<keyword evidence="2" id="KW-0677">Repeat</keyword>
<sequence>MLPYTENIIQKPSEYTYFKFSQKTQERIYEDEQNRILIDEESLPSTAFFTFFNSQNVVNSVNFSDDGHLISVGCSDSSIRLYDFKKTQVVNGMNPQAKLLGHCGPVFSTNNSPDFKWLVSGSEDCSVRLWSLDYPSCIMSFNEHDGPVWDVQYCPLEYYMLSSSYDKTARLWTSKQNKSVRIFGGDGGHSEDVTCSVFTPDALMVITGSADKTIKIWDVGKGKKMADLTGHDASITSLAISSTGRYLASGDEKGSVILWDIKYGEHVKKIKMLKTSNQPIISMAFSNAVSKERCDDIILVTCCNENYISLWNIQEALHETESKHKLAMNSADNYLIKQYNTKDTPVIDVQFTRRNLLLAAGIYNSPE</sequence>
<dbReference type="SUPFAM" id="SSF50978">
    <property type="entry name" value="WD40 repeat-like"/>
    <property type="match status" value="1"/>
</dbReference>
<dbReference type="Pfam" id="PF00400">
    <property type="entry name" value="WD40"/>
    <property type="match status" value="5"/>
</dbReference>
<dbReference type="PANTHER" id="PTHR19879:SF1">
    <property type="entry name" value="CANNONBALL-RELATED"/>
    <property type="match status" value="1"/>
</dbReference>
<dbReference type="InterPro" id="IPR001680">
    <property type="entry name" value="WD40_rpt"/>
</dbReference>
<dbReference type="PROSITE" id="PS50082">
    <property type="entry name" value="WD_REPEATS_2"/>
    <property type="match status" value="5"/>
</dbReference>
<dbReference type="VEuPathDB" id="AmoebaDB:EHI_198960"/>
<evidence type="ECO:0000313" key="4">
    <source>
        <dbReference type="EMBL" id="GAT93185.1"/>
    </source>
</evidence>
<dbReference type="VEuPathDB" id="AmoebaDB:EHI5A_103350"/>
<dbReference type="InterPro" id="IPR015943">
    <property type="entry name" value="WD40/YVTN_repeat-like_dom_sf"/>
</dbReference>
<proteinExistence type="predicted"/>
<evidence type="ECO:0000256" key="2">
    <source>
        <dbReference type="ARBA" id="ARBA00022737"/>
    </source>
</evidence>
<dbReference type="PANTHER" id="PTHR19879">
    <property type="entry name" value="TRANSCRIPTION INITIATION FACTOR TFIID"/>
    <property type="match status" value="1"/>
</dbReference>